<reference evidence="2 3" key="1">
    <citation type="submission" date="2021-01" db="EMBL/GenBank/DDBJ databases">
        <title>Genomic Encyclopedia of Type Strains, Phase IV (KMG-IV): sequencing the most valuable type-strain genomes for metagenomic binning, comparative biology and taxonomic classification.</title>
        <authorList>
            <person name="Goeker M."/>
        </authorList>
    </citation>
    <scope>NUCLEOTIDE SEQUENCE [LARGE SCALE GENOMIC DNA]</scope>
    <source>
        <strain evidence="2 3">DSM 23711</strain>
    </source>
</reference>
<name>A0ABS2MW24_9BACI</name>
<feature type="region of interest" description="Disordered" evidence="1">
    <location>
        <begin position="1"/>
        <end position="20"/>
    </location>
</feature>
<gene>
    <name evidence="2" type="ORF">JOC48_000575</name>
</gene>
<protein>
    <submittedName>
        <fullName evidence="2">Uncharacterized protein</fullName>
    </submittedName>
</protein>
<comment type="caution">
    <text evidence="2">The sequence shown here is derived from an EMBL/GenBank/DDBJ whole genome shotgun (WGS) entry which is preliminary data.</text>
</comment>
<evidence type="ECO:0000256" key="1">
    <source>
        <dbReference type="SAM" id="MobiDB-lite"/>
    </source>
</evidence>
<dbReference type="Proteomes" id="UP001296943">
    <property type="component" value="Unassembled WGS sequence"/>
</dbReference>
<dbReference type="EMBL" id="JAFBDR010000002">
    <property type="protein sequence ID" value="MBM7570097.1"/>
    <property type="molecule type" value="Genomic_DNA"/>
</dbReference>
<keyword evidence="3" id="KW-1185">Reference proteome</keyword>
<organism evidence="2 3">
    <name type="scientific">Aquibacillus albus</name>
    <dbReference type="NCBI Taxonomy" id="1168171"/>
    <lineage>
        <taxon>Bacteria</taxon>
        <taxon>Bacillati</taxon>
        <taxon>Bacillota</taxon>
        <taxon>Bacilli</taxon>
        <taxon>Bacillales</taxon>
        <taxon>Bacillaceae</taxon>
        <taxon>Aquibacillus</taxon>
    </lineage>
</organism>
<proteinExistence type="predicted"/>
<accession>A0ABS2MW24</accession>
<evidence type="ECO:0000313" key="2">
    <source>
        <dbReference type="EMBL" id="MBM7570097.1"/>
    </source>
</evidence>
<evidence type="ECO:0000313" key="3">
    <source>
        <dbReference type="Proteomes" id="UP001296943"/>
    </source>
</evidence>
<sequence>MPHDTKETPCHSGKSHPTVDGFQLEKGELVAGWLFSKTSLKLEA</sequence>
<dbReference type="RefSeq" id="WP_275580690.1">
    <property type="nucleotide sequence ID" value="NZ_JAFBDR010000002.1"/>
</dbReference>